<dbReference type="PANTHER" id="PTHR43820:SF4">
    <property type="entry name" value="HIGH-AFFINITY BRANCHED-CHAIN AMINO ACID TRANSPORT ATP-BINDING PROTEIN LIVF"/>
    <property type="match status" value="1"/>
</dbReference>
<evidence type="ECO:0000256" key="2">
    <source>
        <dbReference type="ARBA" id="ARBA00022448"/>
    </source>
</evidence>
<feature type="domain" description="ABC transporter" evidence="6">
    <location>
        <begin position="6"/>
        <end position="240"/>
    </location>
</feature>
<protein>
    <submittedName>
        <fullName evidence="7">ABC transporter ATP-binding protein</fullName>
    </submittedName>
</protein>
<sequence length="244" mass="26274">MTAPLLQAEGIRVSYGRIEAVRGVDLQVGPGEFVGVIGSNGAGKSSLMRAIAGVLAPAAGRVRFAGEETTGRPSHRMVSRGLAMVPEGRMIFADQTVRENLLLGGYSRLRRDPQGVAADEERMLALFPRVKERLGQEAGTLSGGEQQMLAIARGLLSRPRLLVIDELSLGLAPVILDMLFPVLAQLNKEGLSILLVEQMASYALSVTDRTYVMENGCMLFDGPSRELANDPRVLDAYLGRRKAA</sequence>
<dbReference type="CDD" id="cd03224">
    <property type="entry name" value="ABC_TM1139_LivF_branched"/>
    <property type="match status" value="1"/>
</dbReference>
<evidence type="ECO:0000259" key="6">
    <source>
        <dbReference type="PROSITE" id="PS50893"/>
    </source>
</evidence>
<dbReference type="InterPro" id="IPR052156">
    <property type="entry name" value="BCAA_Transport_ATP-bd_LivF"/>
</dbReference>
<dbReference type="GO" id="GO:0005524">
    <property type="term" value="F:ATP binding"/>
    <property type="evidence" value="ECO:0007669"/>
    <property type="project" value="UniProtKB-KW"/>
</dbReference>
<keyword evidence="2" id="KW-0813">Transport</keyword>
<proteinExistence type="inferred from homology"/>
<evidence type="ECO:0000313" key="7">
    <source>
        <dbReference type="EMBL" id="MDO9710409.1"/>
    </source>
</evidence>
<dbReference type="SMART" id="SM00382">
    <property type="entry name" value="AAA"/>
    <property type="match status" value="1"/>
</dbReference>
<dbReference type="EMBL" id="JAUTWS010000017">
    <property type="protein sequence ID" value="MDO9710409.1"/>
    <property type="molecule type" value="Genomic_DNA"/>
</dbReference>
<dbReference type="PROSITE" id="PS00211">
    <property type="entry name" value="ABC_TRANSPORTER_1"/>
    <property type="match status" value="1"/>
</dbReference>
<evidence type="ECO:0000256" key="3">
    <source>
        <dbReference type="ARBA" id="ARBA00022741"/>
    </source>
</evidence>
<dbReference type="Proteomes" id="UP001243009">
    <property type="component" value="Unassembled WGS sequence"/>
</dbReference>
<keyword evidence="3" id="KW-0547">Nucleotide-binding</keyword>
<dbReference type="Pfam" id="PF00005">
    <property type="entry name" value="ABC_tran"/>
    <property type="match status" value="1"/>
</dbReference>
<dbReference type="Gene3D" id="3.40.50.300">
    <property type="entry name" value="P-loop containing nucleotide triphosphate hydrolases"/>
    <property type="match status" value="1"/>
</dbReference>
<keyword evidence="4 7" id="KW-0067">ATP-binding</keyword>
<dbReference type="PANTHER" id="PTHR43820">
    <property type="entry name" value="HIGH-AFFINITY BRANCHED-CHAIN AMINO ACID TRANSPORT ATP-BINDING PROTEIN LIVF"/>
    <property type="match status" value="1"/>
</dbReference>
<organism evidence="7 8">
    <name type="scientific">Paracraurococcus lichenis</name>
    <dbReference type="NCBI Taxonomy" id="3064888"/>
    <lineage>
        <taxon>Bacteria</taxon>
        <taxon>Pseudomonadati</taxon>
        <taxon>Pseudomonadota</taxon>
        <taxon>Alphaproteobacteria</taxon>
        <taxon>Acetobacterales</taxon>
        <taxon>Roseomonadaceae</taxon>
        <taxon>Paracraurococcus</taxon>
    </lineage>
</organism>
<dbReference type="InterPro" id="IPR027417">
    <property type="entry name" value="P-loop_NTPase"/>
</dbReference>
<dbReference type="InterPro" id="IPR003439">
    <property type="entry name" value="ABC_transporter-like_ATP-bd"/>
</dbReference>
<evidence type="ECO:0000256" key="1">
    <source>
        <dbReference type="ARBA" id="ARBA00005417"/>
    </source>
</evidence>
<evidence type="ECO:0000256" key="4">
    <source>
        <dbReference type="ARBA" id="ARBA00022840"/>
    </source>
</evidence>
<dbReference type="SUPFAM" id="SSF52540">
    <property type="entry name" value="P-loop containing nucleoside triphosphate hydrolases"/>
    <property type="match status" value="1"/>
</dbReference>
<dbReference type="PROSITE" id="PS50893">
    <property type="entry name" value="ABC_TRANSPORTER_2"/>
    <property type="match status" value="1"/>
</dbReference>
<evidence type="ECO:0000313" key="8">
    <source>
        <dbReference type="Proteomes" id="UP001243009"/>
    </source>
</evidence>
<keyword evidence="5" id="KW-0029">Amino-acid transport</keyword>
<evidence type="ECO:0000256" key="5">
    <source>
        <dbReference type="ARBA" id="ARBA00022970"/>
    </source>
</evidence>
<dbReference type="InterPro" id="IPR003593">
    <property type="entry name" value="AAA+_ATPase"/>
</dbReference>
<keyword evidence="8" id="KW-1185">Reference proteome</keyword>
<comment type="similarity">
    <text evidence="1">Belongs to the ABC transporter superfamily.</text>
</comment>
<accession>A0ABT9E2L4</accession>
<reference evidence="7 8" key="1">
    <citation type="submission" date="2023-08" db="EMBL/GenBank/DDBJ databases">
        <title>The draft genome sequence of Paracraurococcus sp. LOR1-02.</title>
        <authorList>
            <person name="Kingkaew E."/>
            <person name="Tanasupawat S."/>
        </authorList>
    </citation>
    <scope>NUCLEOTIDE SEQUENCE [LARGE SCALE GENOMIC DNA]</scope>
    <source>
        <strain evidence="7 8">LOR1-02</strain>
    </source>
</reference>
<dbReference type="InterPro" id="IPR017871">
    <property type="entry name" value="ABC_transporter-like_CS"/>
</dbReference>
<gene>
    <name evidence="7" type="ORF">Q7A36_18790</name>
</gene>
<name>A0ABT9E2L4_9PROT</name>
<dbReference type="RefSeq" id="WP_305105271.1">
    <property type="nucleotide sequence ID" value="NZ_JAUTWS010000017.1"/>
</dbReference>
<comment type="caution">
    <text evidence="7">The sequence shown here is derived from an EMBL/GenBank/DDBJ whole genome shotgun (WGS) entry which is preliminary data.</text>
</comment>